<evidence type="ECO:0000256" key="1">
    <source>
        <dbReference type="SAM" id="MobiDB-lite"/>
    </source>
</evidence>
<reference evidence="2" key="1">
    <citation type="submission" date="2018-02" db="EMBL/GenBank/DDBJ databases">
        <title>Rhizophora mucronata_Transcriptome.</title>
        <authorList>
            <person name="Meera S.P."/>
            <person name="Sreeshan A."/>
            <person name="Augustine A."/>
        </authorList>
    </citation>
    <scope>NUCLEOTIDE SEQUENCE</scope>
    <source>
        <tissue evidence="2">Leaf</tissue>
    </source>
</reference>
<feature type="region of interest" description="Disordered" evidence="1">
    <location>
        <begin position="17"/>
        <end position="40"/>
    </location>
</feature>
<proteinExistence type="predicted"/>
<sequence length="40" mass="4518">MPPHVNAQLSLARRMNKLDSLRPKQTRNSQLNVSNECNVG</sequence>
<dbReference type="AlphaFoldDB" id="A0A2P2N6K5"/>
<evidence type="ECO:0000313" key="2">
    <source>
        <dbReference type="EMBL" id="MBX38134.1"/>
    </source>
</evidence>
<organism evidence="2">
    <name type="scientific">Rhizophora mucronata</name>
    <name type="common">Asiatic mangrove</name>
    <dbReference type="NCBI Taxonomy" id="61149"/>
    <lineage>
        <taxon>Eukaryota</taxon>
        <taxon>Viridiplantae</taxon>
        <taxon>Streptophyta</taxon>
        <taxon>Embryophyta</taxon>
        <taxon>Tracheophyta</taxon>
        <taxon>Spermatophyta</taxon>
        <taxon>Magnoliopsida</taxon>
        <taxon>eudicotyledons</taxon>
        <taxon>Gunneridae</taxon>
        <taxon>Pentapetalae</taxon>
        <taxon>rosids</taxon>
        <taxon>fabids</taxon>
        <taxon>Malpighiales</taxon>
        <taxon>Rhizophoraceae</taxon>
        <taxon>Rhizophora</taxon>
    </lineage>
</organism>
<accession>A0A2P2N6K5</accession>
<protein>
    <submittedName>
        <fullName evidence="2">Uncharacterized protein</fullName>
    </submittedName>
</protein>
<name>A0A2P2N6K5_RHIMU</name>
<dbReference type="EMBL" id="GGEC01057650">
    <property type="protein sequence ID" value="MBX38134.1"/>
    <property type="molecule type" value="Transcribed_RNA"/>
</dbReference>
<feature type="compositionally biased region" description="Polar residues" evidence="1">
    <location>
        <begin position="26"/>
        <end position="40"/>
    </location>
</feature>